<dbReference type="EC" id="3.1.1.11" evidence="3"/>
<dbReference type="PANTHER" id="PTHR31321">
    <property type="entry name" value="ACYL-COA THIOESTER HYDROLASE YBHC-RELATED"/>
    <property type="match status" value="1"/>
</dbReference>
<dbReference type="InterPro" id="IPR000070">
    <property type="entry name" value="Pectinesterase_cat"/>
</dbReference>
<proteinExistence type="inferred from homology"/>
<comment type="similarity">
    <text evidence="2">Belongs to the pectinesterase family.</text>
</comment>
<evidence type="ECO:0000256" key="1">
    <source>
        <dbReference type="ARBA" id="ARBA00005184"/>
    </source>
</evidence>
<dbReference type="STRING" id="3641.A0A061GSV3"/>
<dbReference type="GO" id="GO:0045490">
    <property type="term" value="P:pectin catabolic process"/>
    <property type="evidence" value="ECO:0007669"/>
    <property type="project" value="UniProtKB-UniPathway"/>
</dbReference>
<dbReference type="EMBL" id="CM001887">
    <property type="protein sequence ID" value="EOY30169.1"/>
    <property type="molecule type" value="Genomic_DNA"/>
</dbReference>
<dbReference type="Gramene" id="EOY30169">
    <property type="protein sequence ID" value="EOY30169"/>
    <property type="gene ID" value="TCM_037467"/>
</dbReference>
<dbReference type="InterPro" id="IPR011050">
    <property type="entry name" value="Pectin_lyase_fold/virulence"/>
</dbReference>
<evidence type="ECO:0000313" key="7">
    <source>
        <dbReference type="EMBL" id="EOY30169.1"/>
    </source>
</evidence>
<dbReference type="AlphaFoldDB" id="A0A061GSV3"/>
<sequence>MYGIVALKLDETESELLSDDSIPSGGLLLLVGLGCRVYEIALSRISGALENGSDLKAKKWACISSKTATLKALLISSLEMANPFIWEDVGSDSGFTFLYCKITRAGNSTTYLGRPWKLRPRVIFTFTYMGTIINSEGWSTEGHPERNHNQ</sequence>
<evidence type="ECO:0000256" key="3">
    <source>
        <dbReference type="ARBA" id="ARBA00013229"/>
    </source>
</evidence>
<dbReference type="InParanoid" id="A0A061GSV3"/>
<keyword evidence="4" id="KW-0378">Hydrolase</keyword>
<evidence type="ECO:0000256" key="2">
    <source>
        <dbReference type="ARBA" id="ARBA00008891"/>
    </source>
</evidence>
<dbReference type="Pfam" id="PF01095">
    <property type="entry name" value="Pectinesterase"/>
    <property type="match status" value="1"/>
</dbReference>
<accession>A0A061GSV3</accession>
<dbReference type="HOGENOM" id="CLU_1743831_0_0_1"/>
<gene>
    <name evidence="7" type="ORF">TCM_037467</name>
</gene>
<dbReference type="SUPFAM" id="SSF51126">
    <property type="entry name" value="Pectin lyase-like"/>
    <property type="match status" value="1"/>
</dbReference>
<protein>
    <recommendedName>
        <fullName evidence="3">pectinesterase</fullName>
        <ecNumber evidence="3">3.1.1.11</ecNumber>
    </recommendedName>
</protein>
<evidence type="ECO:0000256" key="5">
    <source>
        <dbReference type="ARBA" id="ARBA00023085"/>
    </source>
</evidence>
<feature type="domain" description="Pectinesterase catalytic" evidence="6">
    <location>
        <begin position="88"/>
        <end position="139"/>
    </location>
</feature>
<evidence type="ECO:0000259" key="6">
    <source>
        <dbReference type="Pfam" id="PF01095"/>
    </source>
</evidence>
<comment type="pathway">
    <text evidence="1">Glycan metabolism; pectin degradation; 2-dehydro-3-deoxy-D-gluconate from pectin: step 1/5.</text>
</comment>
<organism evidence="7 8">
    <name type="scientific">Theobroma cacao</name>
    <name type="common">Cacao</name>
    <name type="synonym">Cocoa</name>
    <dbReference type="NCBI Taxonomy" id="3641"/>
    <lineage>
        <taxon>Eukaryota</taxon>
        <taxon>Viridiplantae</taxon>
        <taxon>Streptophyta</taxon>
        <taxon>Embryophyta</taxon>
        <taxon>Tracheophyta</taxon>
        <taxon>Spermatophyta</taxon>
        <taxon>Magnoliopsida</taxon>
        <taxon>eudicotyledons</taxon>
        <taxon>Gunneridae</taxon>
        <taxon>Pentapetalae</taxon>
        <taxon>rosids</taxon>
        <taxon>malvids</taxon>
        <taxon>Malvales</taxon>
        <taxon>Malvaceae</taxon>
        <taxon>Byttnerioideae</taxon>
        <taxon>Theobroma</taxon>
    </lineage>
</organism>
<keyword evidence="5" id="KW-0063">Aspartyl esterase</keyword>
<dbReference type="GO" id="GO:0030599">
    <property type="term" value="F:pectinesterase activity"/>
    <property type="evidence" value="ECO:0007669"/>
    <property type="project" value="UniProtKB-EC"/>
</dbReference>
<dbReference type="PANTHER" id="PTHR31321:SF126">
    <property type="entry name" value="PECTINESTERASE"/>
    <property type="match status" value="1"/>
</dbReference>
<evidence type="ECO:0000256" key="4">
    <source>
        <dbReference type="ARBA" id="ARBA00022801"/>
    </source>
</evidence>
<keyword evidence="8" id="KW-1185">Reference proteome</keyword>
<dbReference type="Proteomes" id="UP000026915">
    <property type="component" value="Chromosome 9"/>
</dbReference>
<evidence type="ECO:0000313" key="8">
    <source>
        <dbReference type="Proteomes" id="UP000026915"/>
    </source>
</evidence>
<dbReference type="Gene3D" id="2.160.20.10">
    <property type="entry name" value="Single-stranded right-handed beta-helix, Pectin lyase-like"/>
    <property type="match status" value="1"/>
</dbReference>
<dbReference type="GO" id="GO:0042545">
    <property type="term" value="P:cell wall modification"/>
    <property type="evidence" value="ECO:0007669"/>
    <property type="project" value="InterPro"/>
</dbReference>
<dbReference type="InterPro" id="IPR012334">
    <property type="entry name" value="Pectin_lyas_fold"/>
</dbReference>
<reference evidence="7 8" key="1">
    <citation type="journal article" date="2013" name="Genome Biol.">
        <title>The genome sequence of the most widely cultivated cacao type and its use to identify candidate genes regulating pod color.</title>
        <authorList>
            <person name="Motamayor J.C."/>
            <person name="Mockaitis K."/>
            <person name="Schmutz J."/>
            <person name="Haiminen N."/>
            <person name="Iii D.L."/>
            <person name="Cornejo O."/>
            <person name="Findley S.D."/>
            <person name="Zheng P."/>
            <person name="Utro F."/>
            <person name="Royaert S."/>
            <person name="Saski C."/>
            <person name="Jenkins J."/>
            <person name="Podicheti R."/>
            <person name="Zhao M."/>
            <person name="Scheffler B.E."/>
            <person name="Stack J.C."/>
            <person name="Feltus F.A."/>
            <person name="Mustiga G.M."/>
            <person name="Amores F."/>
            <person name="Phillips W."/>
            <person name="Marelli J.P."/>
            <person name="May G.D."/>
            <person name="Shapiro H."/>
            <person name="Ma J."/>
            <person name="Bustamante C.D."/>
            <person name="Schnell R.J."/>
            <person name="Main D."/>
            <person name="Gilbert D."/>
            <person name="Parida L."/>
            <person name="Kuhn D.N."/>
        </authorList>
    </citation>
    <scope>NUCLEOTIDE SEQUENCE [LARGE SCALE GENOMIC DNA]</scope>
    <source>
        <strain evidence="8">cv. Matina 1-6</strain>
    </source>
</reference>
<dbReference type="UniPathway" id="UPA00545">
    <property type="reaction ID" value="UER00823"/>
</dbReference>
<name>A0A061GSV3_THECC</name>